<name>A0A0F9QV00_9ZZZZ</name>
<protein>
    <submittedName>
        <fullName evidence="1">Uncharacterized protein</fullName>
    </submittedName>
</protein>
<evidence type="ECO:0000313" key="1">
    <source>
        <dbReference type="EMBL" id="KKN40782.1"/>
    </source>
</evidence>
<sequence length="47" mass="5461">MTAENSYKATLEILKVLDKHEVSMKDAKIIFSMILDQGYKMLLENKK</sequence>
<accession>A0A0F9QV00</accession>
<comment type="caution">
    <text evidence="1">The sequence shown here is derived from an EMBL/GenBank/DDBJ whole genome shotgun (WGS) entry which is preliminary data.</text>
</comment>
<organism evidence="1">
    <name type="scientific">marine sediment metagenome</name>
    <dbReference type="NCBI Taxonomy" id="412755"/>
    <lineage>
        <taxon>unclassified sequences</taxon>
        <taxon>metagenomes</taxon>
        <taxon>ecological metagenomes</taxon>
    </lineage>
</organism>
<proteinExistence type="predicted"/>
<gene>
    <name evidence="1" type="ORF">LCGC14_0729980</name>
</gene>
<reference evidence="1" key="1">
    <citation type="journal article" date="2015" name="Nature">
        <title>Complex archaea that bridge the gap between prokaryotes and eukaryotes.</title>
        <authorList>
            <person name="Spang A."/>
            <person name="Saw J.H."/>
            <person name="Jorgensen S.L."/>
            <person name="Zaremba-Niedzwiedzka K."/>
            <person name="Martijn J."/>
            <person name="Lind A.E."/>
            <person name="van Eijk R."/>
            <person name="Schleper C."/>
            <person name="Guy L."/>
            <person name="Ettema T.J."/>
        </authorList>
    </citation>
    <scope>NUCLEOTIDE SEQUENCE</scope>
</reference>
<dbReference type="AlphaFoldDB" id="A0A0F9QV00"/>
<dbReference type="EMBL" id="LAZR01001685">
    <property type="protein sequence ID" value="KKN40782.1"/>
    <property type="molecule type" value="Genomic_DNA"/>
</dbReference>